<dbReference type="OrthoDB" id="193947at2759"/>
<gene>
    <name evidence="1" type="ORF">SEMRO_1458_G274430.1</name>
</gene>
<evidence type="ECO:0000313" key="1">
    <source>
        <dbReference type="EMBL" id="CAB9523808.1"/>
    </source>
</evidence>
<dbReference type="AlphaFoldDB" id="A0A9N8HQL8"/>
<dbReference type="EMBL" id="CAICTM010001456">
    <property type="protein sequence ID" value="CAB9523808.1"/>
    <property type="molecule type" value="Genomic_DNA"/>
</dbReference>
<sequence length="278" mass="30919">MSALIWAYDSHENELDPELKAAAEFRANETGEPSEAEQTEPILLRNLLTDDQIDDILQQASVDGVWPRGVSSSSSSAASLPVDTIIEASPPPCHQHRFVECLQNDDDMTKKTLNSDLQSVPHHLAWTDEHVVLYMHMNDHWFVRAFGTPWSIILGGMEIQPWMEGVAPVLDEQWIGSDDSMKLVRCVELHHYSAGGGLVTPGHRDWGSDRTISVLLSDPDDVAGGDFVTYESDGTPVAHPMRRGDAILFQSEKLHNISTITAGVRQSLVVELWPSKRY</sequence>
<name>A0A9N8HQL8_9STRA</name>
<evidence type="ECO:0008006" key="3">
    <source>
        <dbReference type="Google" id="ProtNLM"/>
    </source>
</evidence>
<reference evidence="1" key="1">
    <citation type="submission" date="2020-06" db="EMBL/GenBank/DDBJ databases">
        <authorList>
            <consortium name="Plant Systems Biology data submission"/>
        </authorList>
    </citation>
    <scope>NUCLEOTIDE SEQUENCE</scope>
    <source>
        <strain evidence="1">D6</strain>
    </source>
</reference>
<comment type="caution">
    <text evidence="1">The sequence shown here is derived from an EMBL/GenBank/DDBJ whole genome shotgun (WGS) entry which is preliminary data.</text>
</comment>
<dbReference type="Proteomes" id="UP001153069">
    <property type="component" value="Unassembled WGS sequence"/>
</dbReference>
<accession>A0A9N8HQL8</accession>
<organism evidence="1 2">
    <name type="scientific">Seminavis robusta</name>
    <dbReference type="NCBI Taxonomy" id="568900"/>
    <lineage>
        <taxon>Eukaryota</taxon>
        <taxon>Sar</taxon>
        <taxon>Stramenopiles</taxon>
        <taxon>Ochrophyta</taxon>
        <taxon>Bacillariophyta</taxon>
        <taxon>Bacillariophyceae</taxon>
        <taxon>Bacillariophycidae</taxon>
        <taxon>Naviculales</taxon>
        <taxon>Naviculaceae</taxon>
        <taxon>Seminavis</taxon>
    </lineage>
</organism>
<proteinExistence type="predicted"/>
<keyword evidence="2" id="KW-1185">Reference proteome</keyword>
<dbReference type="Gene3D" id="2.60.120.620">
    <property type="entry name" value="q2cbj1_9rhob like domain"/>
    <property type="match status" value="1"/>
</dbReference>
<evidence type="ECO:0000313" key="2">
    <source>
        <dbReference type="Proteomes" id="UP001153069"/>
    </source>
</evidence>
<protein>
    <recommendedName>
        <fullName evidence="3">Fe2OG dioxygenase domain-containing protein</fullName>
    </recommendedName>
</protein>